<feature type="coiled-coil region" evidence="1">
    <location>
        <begin position="199"/>
        <end position="226"/>
    </location>
</feature>
<dbReference type="EMBL" id="JACCJB010000012">
    <property type="protein sequence ID" value="KAF6222112.1"/>
    <property type="molecule type" value="Genomic_DNA"/>
</dbReference>
<reference evidence="3 4" key="1">
    <citation type="journal article" date="2020" name="Genomics">
        <title>Complete, high-quality genomes from long-read metagenomic sequencing of two wolf lichen thalli reveals enigmatic genome architecture.</title>
        <authorList>
            <person name="McKenzie S.K."/>
            <person name="Walston R.F."/>
            <person name="Allen J.L."/>
        </authorList>
    </citation>
    <scope>NUCLEOTIDE SEQUENCE [LARGE SCALE GENOMIC DNA]</scope>
    <source>
        <strain evidence="3">WasteWater1</strain>
    </source>
</reference>
<feature type="region of interest" description="Disordered" evidence="2">
    <location>
        <begin position="113"/>
        <end position="150"/>
    </location>
</feature>
<feature type="compositionally biased region" description="Polar residues" evidence="2">
    <location>
        <begin position="125"/>
        <end position="137"/>
    </location>
</feature>
<sequence length="335" mass="37551">MDQASDSQQATGNHPSADWTSQLVRWPCIDTSTKALKKLACVRELTLRHRRVDLNFKPKKNQEAALGQICGELALAACRRCIESVPILSTPNGLNATSKILDEQAKPAQVANYQPGPSAVLAGPQVSQSDNNSVSTRLRSKKDDLRKPPNFSANFAFPRTVVGVTTNEPLTRKRQWQETTTTGPALGQWPPERGTDAVNQQSEETILCLREEIQRLRREKSDQQARQLALIKGFVTSAAVVEIAVDVREAELRCGLRNMSGTPEEMQEQAQQMIDFSKATSWHVSRFVNDMLEEQRVFLYDDQQKAMRLEYDKAEPSQAVTAIIDEELSFMTRHS</sequence>
<protein>
    <submittedName>
        <fullName evidence="3">Uncharacterized protein</fullName>
    </submittedName>
</protein>
<dbReference type="AlphaFoldDB" id="A0A8H6FB99"/>
<evidence type="ECO:0000313" key="4">
    <source>
        <dbReference type="Proteomes" id="UP000593566"/>
    </source>
</evidence>
<evidence type="ECO:0000313" key="3">
    <source>
        <dbReference type="EMBL" id="KAF6222112.1"/>
    </source>
</evidence>
<dbReference type="GeneID" id="59329614"/>
<gene>
    <name evidence="3" type="ORF">HO133_001198</name>
</gene>
<proteinExistence type="predicted"/>
<accession>A0A8H6FB99</accession>
<evidence type="ECO:0000256" key="1">
    <source>
        <dbReference type="SAM" id="Coils"/>
    </source>
</evidence>
<feature type="region of interest" description="Disordered" evidence="2">
    <location>
        <begin position="176"/>
        <end position="198"/>
    </location>
</feature>
<dbReference type="RefSeq" id="XP_037151547.1">
    <property type="nucleotide sequence ID" value="XM_037292128.1"/>
</dbReference>
<comment type="caution">
    <text evidence="3">The sequence shown here is derived from an EMBL/GenBank/DDBJ whole genome shotgun (WGS) entry which is preliminary data.</text>
</comment>
<organism evidence="3 4">
    <name type="scientific">Letharia lupina</name>
    <dbReference type="NCBI Taxonomy" id="560253"/>
    <lineage>
        <taxon>Eukaryota</taxon>
        <taxon>Fungi</taxon>
        <taxon>Dikarya</taxon>
        <taxon>Ascomycota</taxon>
        <taxon>Pezizomycotina</taxon>
        <taxon>Lecanoromycetes</taxon>
        <taxon>OSLEUM clade</taxon>
        <taxon>Lecanoromycetidae</taxon>
        <taxon>Lecanorales</taxon>
        <taxon>Lecanorineae</taxon>
        <taxon>Parmeliaceae</taxon>
        <taxon>Letharia</taxon>
    </lineage>
</organism>
<keyword evidence="1" id="KW-0175">Coiled coil</keyword>
<keyword evidence="4" id="KW-1185">Reference proteome</keyword>
<dbReference type="Proteomes" id="UP000593566">
    <property type="component" value="Unassembled WGS sequence"/>
</dbReference>
<name>A0A8H6FB99_9LECA</name>
<evidence type="ECO:0000256" key="2">
    <source>
        <dbReference type="SAM" id="MobiDB-lite"/>
    </source>
</evidence>